<gene>
    <name evidence="2" type="ORF">AB6A40_011406</name>
</gene>
<name>A0ABD6F4A3_9BILA</name>
<feature type="region of interest" description="Disordered" evidence="1">
    <location>
        <begin position="1"/>
        <end position="21"/>
    </location>
</feature>
<protein>
    <submittedName>
        <fullName evidence="2">Uncharacterized protein</fullName>
    </submittedName>
</protein>
<reference evidence="2 3" key="1">
    <citation type="submission" date="2024-08" db="EMBL/GenBank/DDBJ databases">
        <title>Gnathostoma spinigerum genome.</title>
        <authorList>
            <person name="Gonzalez-Bertolin B."/>
            <person name="Monzon S."/>
            <person name="Zaballos A."/>
            <person name="Jimenez P."/>
            <person name="Dekumyoy P."/>
            <person name="Varona S."/>
            <person name="Cuesta I."/>
            <person name="Sumanam S."/>
            <person name="Adisakwattana P."/>
            <person name="Gasser R.B."/>
            <person name="Hernandez-Gonzalez A."/>
            <person name="Young N.D."/>
            <person name="Perteguer M.J."/>
        </authorList>
    </citation>
    <scope>NUCLEOTIDE SEQUENCE [LARGE SCALE GENOMIC DNA]</scope>
    <source>
        <strain evidence="2">AL3</strain>
        <tissue evidence="2">Liver</tissue>
    </source>
</reference>
<evidence type="ECO:0000313" key="2">
    <source>
        <dbReference type="EMBL" id="MFH4984697.1"/>
    </source>
</evidence>
<evidence type="ECO:0000256" key="1">
    <source>
        <dbReference type="SAM" id="MobiDB-lite"/>
    </source>
</evidence>
<dbReference type="AlphaFoldDB" id="A0ABD6F4A3"/>
<comment type="caution">
    <text evidence="2">The sequence shown here is derived from an EMBL/GenBank/DDBJ whole genome shotgun (WGS) entry which is preliminary data.</text>
</comment>
<evidence type="ECO:0000313" key="3">
    <source>
        <dbReference type="Proteomes" id="UP001608902"/>
    </source>
</evidence>
<dbReference type="EMBL" id="JBGFUD010020238">
    <property type="protein sequence ID" value="MFH4984697.1"/>
    <property type="molecule type" value="Genomic_DNA"/>
</dbReference>
<proteinExistence type="predicted"/>
<keyword evidence="3" id="KW-1185">Reference proteome</keyword>
<sequence length="83" mass="9318">MLQGLRMPWNSSDQVTKKAKKSTTVFTCPTVGTAEPSRGDELARRALDKNADILCNKTDARTKKFSAHLYHDAIIELRRREGA</sequence>
<dbReference type="Proteomes" id="UP001608902">
    <property type="component" value="Unassembled WGS sequence"/>
</dbReference>
<organism evidence="2 3">
    <name type="scientific">Gnathostoma spinigerum</name>
    <dbReference type="NCBI Taxonomy" id="75299"/>
    <lineage>
        <taxon>Eukaryota</taxon>
        <taxon>Metazoa</taxon>
        <taxon>Ecdysozoa</taxon>
        <taxon>Nematoda</taxon>
        <taxon>Chromadorea</taxon>
        <taxon>Rhabditida</taxon>
        <taxon>Spirurina</taxon>
        <taxon>Gnathostomatomorpha</taxon>
        <taxon>Gnathostomatoidea</taxon>
        <taxon>Gnathostomatidae</taxon>
        <taxon>Gnathostoma</taxon>
    </lineage>
</organism>
<accession>A0ABD6F4A3</accession>